<reference evidence="3 4" key="1">
    <citation type="journal article" date="2014" name="Genome Announc.">
        <title>Complete Genome Sequence of Mycoplasma ovis Strain Michigan, a Hemoplasma of Sheep with Two Distinct 16S rRNA Genes.</title>
        <authorList>
            <person name="Deshuillers P.L."/>
            <person name="Santos A.P."/>
            <person name="do Nascimento N.C."/>
            <person name="Hampel J.A."/>
            <person name="Bergin I.L."/>
            <person name="Dyson M.C."/>
            <person name="Messick J.B."/>
        </authorList>
    </citation>
    <scope>NUCLEOTIDE SEQUENCE [LARGE SCALE GENOMIC DNA]</scope>
    <source>
        <strain evidence="3 4">Michigan</strain>
    </source>
</reference>
<evidence type="ECO:0000313" key="4">
    <source>
        <dbReference type="Proteomes" id="UP000018745"/>
    </source>
</evidence>
<feature type="transmembrane region" description="Helical" evidence="1">
    <location>
        <begin position="118"/>
        <end position="139"/>
    </location>
</feature>
<evidence type="ECO:0000313" key="3">
    <source>
        <dbReference type="EMBL" id="AHC40189.1"/>
    </source>
</evidence>
<dbReference type="Proteomes" id="UP000018745">
    <property type="component" value="Chromosome"/>
</dbReference>
<keyword evidence="1" id="KW-0812">Transmembrane</keyword>
<organism evidence="3 4">
    <name type="scientific">Mycoplasma ovis str. Michigan</name>
    <dbReference type="NCBI Taxonomy" id="1415773"/>
    <lineage>
        <taxon>Bacteria</taxon>
        <taxon>Bacillati</taxon>
        <taxon>Mycoplasmatota</taxon>
        <taxon>Mollicutes</taxon>
        <taxon>Mycoplasmataceae</taxon>
        <taxon>Mycoplasma</taxon>
    </lineage>
</organism>
<dbReference type="InterPro" id="IPR003675">
    <property type="entry name" value="Rce1/LyrA-like_dom"/>
</dbReference>
<keyword evidence="1" id="KW-0472">Membrane</keyword>
<keyword evidence="4" id="KW-1185">Reference proteome</keyword>
<name>A0ABN4BQP7_9MOLU</name>
<evidence type="ECO:0000256" key="1">
    <source>
        <dbReference type="SAM" id="Phobius"/>
    </source>
</evidence>
<feature type="transmembrane region" description="Helical" evidence="1">
    <location>
        <begin position="173"/>
        <end position="195"/>
    </location>
</feature>
<feature type="transmembrane region" description="Helical" evidence="1">
    <location>
        <begin position="296"/>
        <end position="315"/>
    </location>
</feature>
<protein>
    <recommendedName>
        <fullName evidence="2">CAAX prenyl protease 2/Lysostaphin resistance protein A-like domain-containing protein</fullName>
    </recommendedName>
</protein>
<dbReference type="EMBL" id="CP006935">
    <property type="protein sequence ID" value="AHC40189.1"/>
    <property type="molecule type" value="Genomic_DNA"/>
</dbReference>
<feature type="domain" description="CAAX prenyl protease 2/Lysostaphin resistance protein A-like" evidence="2">
    <location>
        <begin position="218"/>
        <end position="308"/>
    </location>
</feature>
<feature type="transmembrane region" description="Helical" evidence="1">
    <location>
        <begin position="215"/>
        <end position="235"/>
    </location>
</feature>
<dbReference type="Pfam" id="PF02517">
    <property type="entry name" value="Rce1-like"/>
    <property type="match status" value="1"/>
</dbReference>
<dbReference type="PANTHER" id="PTHR36435:SF1">
    <property type="entry name" value="CAAX AMINO TERMINAL PROTEASE FAMILY PROTEIN"/>
    <property type="match status" value="1"/>
</dbReference>
<dbReference type="PANTHER" id="PTHR36435">
    <property type="entry name" value="SLR1288 PROTEIN"/>
    <property type="match status" value="1"/>
</dbReference>
<feature type="transmembrane region" description="Helical" evidence="1">
    <location>
        <begin position="271"/>
        <end position="289"/>
    </location>
</feature>
<accession>A0ABN4BQP7</accession>
<dbReference type="InterPro" id="IPR052710">
    <property type="entry name" value="CAAX_protease"/>
</dbReference>
<feature type="transmembrane region" description="Helical" evidence="1">
    <location>
        <begin position="247"/>
        <end position="265"/>
    </location>
</feature>
<evidence type="ECO:0000259" key="2">
    <source>
        <dbReference type="Pfam" id="PF02517"/>
    </source>
</evidence>
<proteinExistence type="predicted"/>
<sequence length="319" mass="36519">MYGRSSTSATTSSSTASSSSVHSLLSNTLVQVQQAQKAQTSKWFQLNYFHYLNLGWRCLVGVVCLAYCRFFKTKDSEGGTTRFLPKFNNEQKLWFFSAIFKPALDFFAHSLSKSSRTDIAQIISLISFVLYFVAIYLYIKRSMNVLSSNFRFLFWDADRQFSWERFRFFGSKIGLVFVTEIIVTVAFTKLIQLLLPSSQANQSENQKQIQEALGGTRLIMTVISVLIFAPVFEELIYRRSILKTSDFHFSTVLSSAIIFGLIHLDGIKGDTIFHIVPYFLGGLVFAWSYRKYRNIWISIFAHFLHNLIALFSTLANSVT</sequence>
<gene>
    <name evidence="3" type="ORF">OVS_01285</name>
</gene>
<feature type="transmembrane region" description="Helical" evidence="1">
    <location>
        <begin position="54"/>
        <end position="72"/>
    </location>
</feature>
<keyword evidence="1" id="KW-1133">Transmembrane helix</keyword>